<gene>
    <name evidence="2" type="ORF">CKF48_19555</name>
</gene>
<evidence type="ECO:0000313" key="2">
    <source>
        <dbReference type="EMBL" id="ASV70096.1"/>
    </source>
</evidence>
<dbReference type="EMBL" id="CP022983">
    <property type="protein sequence ID" value="ASV70096.1"/>
    <property type="molecule type" value="Genomic_DNA"/>
</dbReference>
<evidence type="ECO:0000313" key="3">
    <source>
        <dbReference type="Proteomes" id="UP000215137"/>
    </source>
</evidence>
<keyword evidence="3" id="KW-1185">Reference proteome</keyword>
<evidence type="ECO:0000259" key="1">
    <source>
        <dbReference type="Pfam" id="PF13472"/>
    </source>
</evidence>
<proteinExistence type="predicted"/>
<dbReference type="InterPro" id="IPR036514">
    <property type="entry name" value="SGNH_hydro_sf"/>
</dbReference>
<dbReference type="CDD" id="cd00229">
    <property type="entry name" value="SGNH_hydrolase"/>
    <property type="match status" value="1"/>
</dbReference>
<dbReference type="Gene3D" id="3.40.50.1110">
    <property type="entry name" value="SGNH hydrolase"/>
    <property type="match status" value="1"/>
</dbReference>
<reference evidence="2 3" key="1">
    <citation type="submission" date="2017-08" db="EMBL/GenBank/DDBJ databases">
        <title>Complete Genome Sequence of Bacillus kochii Oregon-R-modENCODE STRAIN BDGP4, isolated from Drosophila melanogaster gut.</title>
        <authorList>
            <person name="Wan K.H."/>
            <person name="Yu C."/>
            <person name="Park S."/>
            <person name="Hammonds A.S."/>
            <person name="Booth B.W."/>
            <person name="Celniker S.E."/>
        </authorList>
    </citation>
    <scope>NUCLEOTIDE SEQUENCE [LARGE SCALE GENOMIC DNA]</scope>
    <source>
        <strain evidence="2 3">BDGP4</strain>
    </source>
</reference>
<protein>
    <recommendedName>
        <fullName evidence="1">SGNH hydrolase-type esterase domain-containing protein</fullName>
    </recommendedName>
</protein>
<name>A0A248TPG8_9BACI</name>
<dbReference type="InterPro" id="IPR013830">
    <property type="entry name" value="SGNH_hydro"/>
</dbReference>
<dbReference type="Pfam" id="PF13472">
    <property type="entry name" value="Lipase_GDSL_2"/>
    <property type="match status" value="1"/>
</dbReference>
<dbReference type="Gene3D" id="2.60.120.260">
    <property type="entry name" value="Galactose-binding domain-like"/>
    <property type="match status" value="1"/>
</dbReference>
<dbReference type="SUPFAM" id="SSF52266">
    <property type="entry name" value="SGNH hydrolase"/>
    <property type="match status" value="1"/>
</dbReference>
<sequence length="352" mass="40233">MLCIGFIFLFQFFQEPKVEGDQSVENFYEKVGSEKTINYLIIGDSIGRGSGASEPNKRWFQIWENKMKDTYDVDFKRHMVVQSGSTAFEGLNKMNATPHLGSIDLTFIVFGENDRKYMTEKQFAQFYEGLLRQVKKDYPDTEIYTLTESPLDNELFIQKITDISAHYLAKNIDLRPVFNESTYSAFELTTDLVHPNDRGYQLYAEAIFQETQNLMNQDTQIAVLAAPLHDDVNIALQQSSAYTHASHPYKGIYWYSEDAGETIKFSFSGTFLGMKVKSHPAGGMLDIYIDGQPVRTLSTWWPLEKERYLYISSGLEKGIHQVTFTVSKQKSIFNESGKAEIFLSTIITEGTN</sequence>
<accession>A0A248TPG8</accession>
<dbReference type="KEGG" id="bko:CKF48_19555"/>
<organism evidence="2 3">
    <name type="scientific">Cytobacillus kochii</name>
    <dbReference type="NCBI Taxonomy" id="859143"/>
    <lineage>
        <taxon>Bacteria</taxon>
        <taxon>Bacillati</taxon>
        <taxon>Bacillota</taxon>
        <taxon>Bacilli</taxon>
        <taxon>Bacillales</taxon>
        <taxon>Bacillaceae</taxon>
        <taxon>Cytobacillus</taxon>
    </lineage>
</organism>
<feature type="domain" description="SGNH hydrolase-type esterase" evidence="1">
    <location>
        <begin position="42"/>
        <end position="202"/>
    </location>
</feature>
<dbReference type="OrthoDB" id="8233337at2"/>
<dbReference type="AlphaFoldDB" id="A0A248TPG8"/>
<dbReference type="Proteomes" id="UP000215137">
    <property type="component" value="Chromosome"/>
</dbReference>